<dbReference type="InterPro" id="IPR011990">
    <property type="entry name" value="TPR-like_helical_dom_sf"/>
</dbReference>
<dbReference type="SUPFAM" id="SSF48452">
    <property type="entry name" value="TPR-like"/>
    <property type="match status" value="1"/>
</dbReference>
<dbReference type="PANTHER" id="PTHR16091">
    <property type="entry name" value="TTC17 PROTEIN"/>
    <property type="match status" value="1"/>
</dbReference>
<name>T1IVV5_STRMM</name>
<keyword evidence="2" id="KW-1133">Transmembrane helix</keyword>
<reference evidence="4" key="1">
    <citation type="submission" date="2011-05" db="EMBL/GenBank/DDBJ databases">
        <authorList>
            <person name="Richards S.R."/>
            <person name="Qu J."/>
            <person name="Jiang H."/>
            <person name="Jhangiani S.N."/>
            <person name="Agravi P."/>
            <person name="Goodspeed R."/>
            <person name="Gross S."/>
            <person name="Mandapat C."/>
            <person name="Jackson L."/>
            <person name="Mathew T."/>
            <person name="Pu L."/>
            <person name="Thornton R."/>
            <person name="Saada N."/>
            <person name="Wilczek-Boney K.B."/>
            <person name="Lee S."/>
            <person name="Kovar C."/>
            <person name="Wu Y."/>
            <person name="Scherer S.E."/>
            <person name="Worley K.C."/>
            <person name="Muzny D.M."/>
            <person name="Gibbs R."/>
        </authorList>
    </citation>
    <scope>NUCLEOTIDE SEQUENCE</scope>
    <source>
        <strain evidence="4">Brora</strain>
    </source>
</reference>
<dbReference type="InterPro" id="IPR019734">
    <property type="entry name" value="TPR_rpt"/>
</dbReference>
<dbReference type="AlphaFoldDB" id="T1IVV5"/>
<accession>T1IVV5</accession>
<keyword evidence="4" id="KW-1185">Reference proteome</keyword>
<dbReference type="Gene3D" id="1.25.40.10">
    <property type="entry name" value="Tetratricopeptide repeat domain"/>
    <property type="match status" value="1"/>
</dbReference>
<keyword evidence="2" id="KW-0812">Transmembrane</keyword>
<dbReference type="GO" id="GO:0015629">
    <property type="term" value="C:actin cytoskeleton"/>
    <property type="evidence" value="ECO:0007669"/>
    <property type="project" value="TreeGrafter"/>
</dbReference>
<dbReference type="PhylomeDB" id="T1IVV5"/>
<keyword evidence="1" id="KW-0802">TPR repeat</keyword>
<dbReference type="eggNOG" id="ENOG502SAJM">
    <property type="taxonomic scope" value="Eukaryota"/>
</dbReference>
<dbReference type="GO" id="GO:0005737">
    <property type="term" value="C:cytoplasm"/>
    <property type="evidence" value="ECO:0007669"/>
    <property type="project" value="TreeGrafter"/>
</dbReference>
<evidence type="ECO:0000313" key="4">
    <source>
        <dbReference type="Proteomes" id="UP000014500"/>
    </source>
</evidence>
<sequence>NHGNDDTIIFDLTKPLSCGPDVNFTTYDHLTAMTIRHKVKIIDEHELSFKIRDSNKVELIELETQLKFDLQTRPNEAPVYNAAGSYFLAFGEPQKGINCFRKALTINPDNPDSLLNLGRIFYNLNYLDDALYLAQRSLDVQLTTENSAWFHYFSVGEILKAKGDFQRANMHFRISAKLNPDFEPALDHLSKIELITEANIHFYVLIFVVCFVVMIANFIYPYNDNVE</sequence>
<feature type="repeat" description="TPR" evidence="1">
    <location>
        <begin position="77"/>
        <end position="110"/>
    </location>
</feature>
<dbReference type="HOGENOM" id="CLU_043582_0_0_1"/>
<dbReference type="Pfam" id="PF13431">
    <property type="entry name" value="TPR_17"/>
    <property type="match status" value="1"/>
</dbReference>
<organism evidence="3 4">
    <name type="scientific">Strigamia maritima</name>
    <name type="common">European centipede</name>
    <name type="synonym">Geophilus maritimus</name>
    <dbReference type="NCBI Taxonomy" id="126957"/>
    <lineage>
        <taxon>Eukaryota</taxon>
        <taxon>Metazoa</taxon>
        <taxon>Ecdysozoa</taxon>
        <taxon>Arthropoda</taxon>
        <taxon>Myriapoda</taxon>
        <taxon>Chilopoda</taxon>
        <taxon>Pleurostigmophora</taxon>
        <taxon>Geophilomorpha</taxon>
        <taxon>Linotaeniidae</taxon>
        <taxon>Strigamia</taxon>
    </lineage>
</organism>
<dbReference type="GO" id="GO:0030041">
    <property type="term" value="P:actin filament polymerization"/>
    <property type="evidence" value="ECO:0007669"/>
    <property type="project" value="TreeGrafter"/>
</dbReference>
<proteinExistence type="predicted"/>
<protein>
    <submittedName>
        <fullName evidence="3">Uncharacterized protein</fullName>
    </submittedName>
</protein>
<dbReference type="InterPro" id="IPR052630">
    <property type="entry name" value="TTC17"/>
</dbReference>
<dbReference type="PROSITE" id="PS50005">
    <property type="entry name" value="TPR"/>
    <property type="match status" value="1"/>
</dbReference>
<dbReference type="EnsemblMetazoa" id="SMAR005308-RA">
    <property type="protein sequence ID" value="SMAR005308-PA"/>
    <property type="gene ID" value="SMAR005308"/>
</dbReference>
<dbReference type="OMA" id="TEANIHF"/>
<evidence type="ECO:0000256" key="1">
    <source>
        <dbReference type="PROSITE-ProRule" id="PRU00339"/>
    </source>
</evidence>
<evidence type="ECO:0000313" key="3">
    <source>
        <dbReference type="EnsemblMetazoa" id="SMAR005308-PA"/>
    </source>
</evidence>
<dbReference type="Proteomes" id="UP000014500">
    <property type="component" value="Unassembled WGS sequence"/>
</dbReference>
<keyword evidence="2" id="KW-0472">Membrane</keyword>
<evidence type="ECO:0000256" key="2">
    <source>
        <dbReference type="SAM" id="Phobius"/>
    </source>
</evidence>
<reference evidence="3" key="2">
    <citation type="submission" date="2015-02" db="UniProtKB">
        <authorList>
            <consortium name="EnsemblMetazoa"/>
        </authorList>
    </citation>
    <scope>IDENTIFICATION</scope>
</reference>
<dbReference type="SMART" id="SM00028">
    <property type="entry name" value="TPR"/>
    <property type="match status" value="3"/>
</dbReference>
<feature type="transmembrane region" description="Helical" evidence="2">
    <location>
        <begin position="200"/>
        <end position="220"/>
    </location>
</feature>
<dbReference type="PANTHER" id="PTHR16091:SF3">
    <property type="entry name" value="TETRATRICOPEPTIDE REPEAT PROTEIN 17"/>
    <property type="match status" value="1"/>
</dbReference>
<dbReference type="EMBL" id="JH431596">
    <property type="status" value="NOT_ANNOTATED_CDS"/>
    <property type="molecule type" value="Genomic_DNA"/>
</dbReference>